<keyword evidence="3" id="KW-1133">Transmembrane helix</keyword>
<protein>
    <recommendedName>
        <fullName evidence="6">Cytochrome P450</fullName>
    </recommendedName>
</protein>
<dbReference type="InterPro" id="IPR001128">
    <property type="entry name" value="Cyt_P450"/>
</dbReference>
<dbReference type="GO" id="GO:0004497">
    <property type="term" value="F:monooxygenase activity"/>
    <property type="evidence" value="ECO:0007669"/>
    <property type="project" value="UniProtKB-KW"/>
</dbReference>
<dbReference type="SUPFAM" id="SSF48264">
    <property type="entry name" value="Cytochrome P450"/>
    <property type="match status" value="1"/>
</dbReference>
<dbReference type="Pfam" id="PF00067">
    <property type="entry name" value="p450"/>
    <property type="match status" value="1"/>
</dbReference>
<feature type="transmembrane region" description="Helical" evidence="3">
    <location>
        <begin position="6"/>
        <end position="30"/>
    </location>
</feature>
<dbReference type="PANTHER" id="PTHR47951">
    <property type="entry name" value="OS08G0547900 PROTEIN"/>
    <property type="match status" value="1"/>
</dbReference>
<feature type="binding site" description="axial binding residue" evidence="1">
    <location>
        <position position="460"/>
    </location>
    <ligand>
        <name>heme</name>
        <dbReference type="ChEBI" id="CHEBI:30413"/>
    </ligand>
    <ligandPart>
        <name>Fe</name>
        <dbReference type="ChEBI" id="CHEBI:18248"/>
    </ligandPart>
</feature>
<dbReference type="Proteomes" id="UP000236630">
    <property type="component" value="Unassembled WGS sequence"/>
</dbReference>
<proteinExistence type="inferred from homology"/>
<dbReference type="PANTHER" id="PTHR47951:SF7">
    <property type="entry name" value="FLAVONOID 3',5'-HYDROXYLASE-LIKE ISOFORM X1"/>
    <property type="match status" value="1"/>
</dbReference>
<dbReference type="PRINTS" id="PR00463">
    <property type="entry name" value="EP450I"/>
</dbReference>
<evidence type="ECO:0000313" key="4">
    <source>
        <dbReference type="EMBL" id="GAY62412.1"/>
    </source>
</evidence>
<keyword evidence="3" id="KW-0812">Transmembrane</keyword>
<comment type="caution">
    <text evidence="4">The sequence shown here is derived from an EMBL/GenBank/DDBJ whole genome shotgun (WGS) entry which is preliminary data.</text>
</comment>
<dbReference type="PRINTS" id="PR00385">
    <property type="entry name" value="P450"/>
</dbReference>
<dbReference type="InterPro" id="IPR017972">
    <property type="entry name" value="Cyt_P450_CS"/>
</dbReference>
<evidence type="ECO:0000256" key="2">
    <source>
        <dbReference type="RuleBase" id="RU000461"/>
    </source>
</evidence>
<comment type="similarity">
    <text evidence="2">Belongs to the cytochrome P450 family.</text>
</comment>
<keyword evidence="1 2" id="KW-0479">Metal-binding</keyword>
<dbReference type="Gene3D" id="1.10.630.10">
    <property type="entry name" value="Cytochrome P450"/>
    <property type="match status" value="1"/>
</dbReference>
<keyword evidence="2" id="KW-0503">Monooxygenase</keyword>
<dbReference type="InterPro" id="IPR002401">
    <property type="entry name" value="Cyt_P450_E_grp-I"/>
</dbReference>
<accession>A0A2H5QCU8</accession>
<keyword evidence="3" id="KW-0472">Membrane</keyword>
<comment type="cofactor">
    <cofactor evidence="1">
        <name>heme</name>
        <dbReference type="ChEBI" id="CHEBI:30413"/>
    </cofactor>
</comment>
<keyword evidence="1 2" id="KW-0408">Iron</keyword>
<organism evidence="4 5">
    <name type="scientific">Citrus unshiu</name>
    <name type="common">Satsuma mandarin</name>
    <name type="synonym">Citrus nobilis var. unshiu</name>
    <dbReference type="NCBI Taxonomy" id="55188"/>
    <lineage>
        <taxon>Eukaryota</taxon>
        <taxon>Viridiplantae</taxon>
        <taxon>Streptophyta</taxon>
        <taxon>Embryophyta</taxon>
        <taxon>Tracheophyta</taxon>
        <taxon>Spermatophyta</taxon>
        <taxon>Magnoliopsida</taxon>
        <taxon>eudicotyledons</taxon>
        <taxon>Gunneridae</taxon>
        <taxon>Pentapetalae</taxon>
        <taxon>rosids</taxon>
        <taxon>malvids</taxon>
        <taxon>Sapindales</taxon>
        <taxon>Rutaceae</taxon>
        <taxon>Aurantioideae</taxon>
        <taxon>Citrus</taxon>
    </lineage>
</organism>
<keyword evidence="1 2" id="KW-0349">Heme</keyword>
<evidence type="ECO:0008006" key="6">
    <source>
        <dbReference type="Google" id="ProtNLM"/>
    </source>
</evidence>
<dbReference type="PROSITE" id="PS00086">
    <property type="entry name" value="CYTOCHROME_P450"/>
    <property type="match status" value="1"/>
</dbReference>
<dbReference type="EMBL" id="BDQV01000305">
    <property type="protein sequence ID" value="GAY62412.1"/>
    <property type="molecule type" value="Genomic_DNA"/>
</dbReference>
<dbReference type="AlphaFoldDB" id="A0A2H5QCU8"/>
<evidence type="ECO:0000313" key="5">
    <source>
        <dbReference type="Proteomes" id="UP000236630"/>
    </source>
</evidence>
<keyword evidence="5" id="KW-1185">Reference proteome</keyword>
<name>A0A2H5QCU8_CITUN</name>
<reference evidence="4 5" key="1">
    <citation type="journal article" date="2017" name="Front. Genet.">
        <title>Draft sequencing of the heterozygous diploid genome of Satsuma (Citrus unshiu Marc.) using a hybrid assembly approach.</title>
        <authorList>
            <person name="Shimizu T."/>
            <person name="Tanizawa Y."/>
            <person name="Mochizuki T."/>
            <person name="Nagasaki H."/>
            <person name="Yoshioka T."/>
            <person name="Toyoda A."/>
            <person name="Fujiyama A."/>
            <person name="Kaminuma E."/>
            <person name="Nakamura Y."/>
        </authorList>
    </citation>
    <scope>NUCLEOTIDE SEQUENCE [LARGE SCALE GENOMIC DNA]</scope>
    <source>
        <strain evidence="5">cv. Miyagawa wase</strain>
    </source>
</reference>
<keyword evidence="2" id="KW-0560">Oxidoreductase</keyword>
<dbReference type="InterPro" id="IPR036396">
    <property type="entry name" value="Cyt_P450_sf"/>
</dbReference>
<evidence type="ECO:0000256" key="3">
    <source>
        <dbReference type="SAM" id="Phobius"/>
    </source>
</evidence>
<dbReference type="GO" id="GO:0016705">
    <property type="term" value="F:oxidoreductase activity, acting on paired donors, with incorporation or reduction of molecular oxygen"/>
    <property type="evidence" value="ECO:0007669"/>
    <property type="project" value="InterPro"/>
</dbReference>
<sequence length="522" mass="58376">MAFVMLSWICENLTAIVTSIAVVVLAAVIIRLTKTKAKKATAPPLPPGPRGLPLVGYLPFLGTDLYKSLTKLAEAYGPIYKFWLANKLFVVVSSSSIAKEMVRDKDTIFSNRQTTEATLTPTLGGNDIVFSPYGAQWRRLRKAMVGEMMTNSSLDSCSALRKQVLKNTIRDLYNNKIGKPVDIGELSVSTSLNALENMLWGGGTGSGAHKDHTLEMKQLLDDIMELQGVPNISDIFPVLSRFDLQGVERKCKEIALWVEKIFNSAIEKRKNLIAKGTLKFDGRNKDFLQTFIEMLDSEDSSISLNRTELIALLLDIILGGTDTTTTIMEWTLTKLLQFPVEMKKVQAELAEVVGLNNNVEESHLPKLKYLDATVKETFRLHTPSKLLPPRTPSQTTTLGGYTIPKGTTVILNLGTIHTDPQLWDNPLEFRPERFLNDPDKFDYTGNNFQYLPFGSGRRICAGLPLAERLVMFVLASLLHSFDWRLPYGEKLDLSYKYGQVIKKKKSLVAVPKPRLANSELYK</sequence>
<dbReference type="STRING" id="55188.A0A2H5QCU8"/>
<dbReference type="GO" id="GO:0020037">
    <property type="term" value="F:heme binding"/>
    <property type="evidence" value="ECO:0007669"/>
    <property type="project" value="InterPro"/>
</dbReference>
<gene>
    <name evidence="4" type="ORF">CUMW_217570</name>
</gene>
<evidence type="ECO:0000256" key="1">
    <source>
        <dbReference type="PIRSR" id="PIRSR602401-1"/>
    </source>
</evidence>
<dbReference type="GO" id="GO:0005506">
    <property type="term" value="F:iron ion binding"/>
    <property type="evidence" value="ECO:0007669"/>
    <property type="project" value="InterPro"/>
</dbReference>